<dbReference type="HOGENOM" id="CLU_1635600_0_0_1"/>
<proteinExistence type="predicted"/>
<protein>
    <submittedName>
        <fullName evidence="1">Uncharacterized protein</fullName>
    </submittedName>
</protein>
<sequence>MKYYLTEKDALLGFENSSADSPAVFSSIFELDCNATEGILALSENFSGSSDSKQRACQTLLPEVPEFLAAMRYVVSQDIMKLVGFEFVRKLVLNRRIVYKLVGRGHNDPNGDPIHDQGRRFLCELKQIANRSWVTLAGDGMFSPSLGFKNATPVVSDAKRLR</sequence>
<name>A0A0D0BTG6_9AGAR</name>
<accession>A0A0D0BTG6</accession>
<reference evidence="1 2" key="1">
    <citation type="submission" date="2014-04" db="EMBL/GenBank/DDBJ databases">
        <title>Evolutionary Origins and Diversification of the Mycorrhizal Mutualists.</title>
        <authorList>
            <consortium name="DOE Joint Genome Institute"/>
            <consortium name="Mycorrhizal Genomics Consortium"/>
            <person name="Kohler A."/>
            <person name="Kuo A."/>
            <person name="Nagy L.G."/>
            <person name="Floudas D."/>
            <person name="Copeland A."/>
            <person name="Barry K.W."/>
            <person name="Cichocki N."/>
            <person name="Veneault-Fourrey C."/>
            <person name="LaButti K."/>
            <person name="Lindquist E.A."/>
            <person name="Lipzen A."/>
            <person name="Lundell T."/>
            <person name="Morin E."/>
            <person name="Murat C."/>
            <person name="Riley R."/>
            <person name="Ohm R."/>
            <person name="Sun H."/>
            <person name="Tunlid A."/>
            <person name="Henrissat B."/>
            <person name="Grigoriev I.V."/>
            <person name="Hibbett D.S."/>
            <person name="Martin F."/>
        </authorList>
    </citation>
    <scope>NUCLEOTIDE SEQUENCE [LARGE SCALE GENOMIC DNA]</scope>
    <source>
        <strain evidence="1 2">FD-317 M1</strain>
    </source>
</reference>
<dbReference type="AlphaFoldDB" id="A0A0D0BTG6"/>
<evidence type="ECO:0000313" key="1">
    <source>
        <dbReference type="EMBL" id="KIK52869.1"/>
    </source>
</evidence>
<gene>
    <name evidence="1" type="ORF">GYMLUDRAFT_250851</name>
</gene>
<dbReference type="EMBL" id="KN834836">
    <property type="protein sequence ID" value="KIK52869.1"/>
    <property type="molecule type" value="Genomic_DNA"/>
</dbReference>
<dbReference type="Proteomes" id="UP000053593">
    <property type="component" value="Unassembled WGS sequence"/>
</dbReference>
<evidence type="ECO:0000313" key="2">
    <source>
        <dbReference type="Proteomes" id="UP000053593"/>
    </source>
</evidence>
<organism evidence="1 2">
    <name type="scientific">Collybiopsis luxurians FD-317 M1</name>
    <dbReference type="NCBI Taxonomy" id="944289"/>
    <lineage>
        <taxon>Eukaryota</taxon>
        <taxon>Fungi</taxon>
        <taxon>Dikarya</taxon>
        <taxon>Basidiomycota</taxon>
        <taxon>Agaricomycotina</taxon>
        <taxon>Agaricomycetes</taxon>
        <taxon>Agaricomycetidae</taxon>
        <taxon>Agaricales</taxon>
        <taxon>Marasmiineae</taxon>
        <taxon>Omphalotaceae</taxon>
        <taxon>Collybiopsis</taxon>
        <taxon>Collybiopsis luxurians</taxon>
    </lineage>
</organism>
<keyword evidence="2" id="KW-1185">Reference proteome</keyword>